<reference evidence="2" key="1">
    <citation type="journal article" date="2014" name="Int. J. Syst. Evol. Microbiol.">
        <title>Complete genome sequence of Corynebacterium casei LMG S-19264T (=DSM 44701T), isolated from a smear-ripened cheese.</title>
        <authorList>
            <consortium name="US DOE Joint Genome Institute (JGI-PGF)"/>
            <person name="Walter F."/>
            <person name="Albersmeier A."/>
            <person name="Kalinowski J."/>
            <person name="Ruckert C."/>
        </authorList>
    </citation>
    <scope>NUCLEOTIDE SEQUENCE</scope>
    <source>
        <strain evidence="2">CGMCC 4.7430</strain>
    </source>
</reference>
<evidence type="ECO:0000256" key="1">
    <source>
        <dbReference type="SAM" id="MobiDB-lite"/>
    </source>
</evidence>
<evidence type="ECO:0000313" key="2">
    <source>
        <dbReference type="EMBL" id="GGP11282.1"/>
    </source>
</evidence>
<accession>A0A918A9I1</accession>
<dbReference type="Proteomes" id="UP000660745">
    <property type="component" value="Unassembled WGS sequence"/>
</dbReference>
<dbReference type="AlphaFoldDB" id="A0A918A9I1"/>
<protein>
    <submittedName>
        <fullName evidence="2">Uncharacterized protein</fullName>
    </submittedName>
</protein>
<sequence length="61" mass="5877">MAALAAHGDGHLPGGVSDGHTVPGELSGAQGAIGGDPREAAIGMDLGGEFRGEVVNLAEAL</sequence>
<proteinExistence type="predicted"/>
<name>A0A918A9I1_9ACTN</name>
<evidence type="ECO:0000313" key="3">
    <source>
        <dbReference type="Proteomes" id="UP000660745"/>
    </source>
</evidence>
<reference evidence="2" key="2">
    <citation type="submission" date="2020-09" db="EMBL/GenBank/DDBJ databases">
        <authorList>
            <person name="Sun Q."/>
            <person name="Zhou Y."/>
        </authorList>
    </citation>
    <scope>NUCLEOTIDE SEQUENCE</scope>
    <source>
        <strain evidence="2">CGMCC 4.7430</strain>
    </source>
</reference>
<keyword evidence="3" id="KW-1185">Reference proteome</keyword>
<organism evidence="2 3">
    <name type="scientific">Nonomuraea glycinis</name>
    <dbReference type="NCBI Taxonomy" id="2047744"/>
    <lineage>
        <taxon>Bacteria</taxon>
        <taxon>Bacillati</taxon>
        <taxon>Actinomycetota</taxon>
        <taxon>Actinomycetes</taxon>
        <taxon>Streptosporangiales</taxon>
        <taxon>Streptosporangiaceae</taxon>
        <taxon>Nonomuraea</taxon>
    </lineage>
</organism>
<gene>
    <name evidence="2" type="ORF">GCM10012278_54250</name>
</gene>
<comment type="caution">
    <text evidence="2">The sequence shown here is derived from an EMBL/GenBank/DDBJ whole genome shotgun (WGS) entry which is preliminary data.</text>
</comment>
<feature type="region of interest" description="Disordered" evidence="1">
    <location>
        <begin position="1"/>
        <end position="40"/>
    </location>
</feature>
<dbReference type="EMBL" id="BMNK01000010">
    <property type="protein sequence ID" value="GGP11282.1"/>
    <property type="molecule type" value="Genomic_DNA"/>
</dbReference>